<dbReference type="EMBL" id="MU003496">
    <property type="protein sequence ID" value="KAF2475580.1"/>
    <property type="molecule type" value="Genomic_DNA"/>
</dbReference>
<protein>
    <submittedName>
        <fullName evidence="1">Uncharacterized protein</fullName>
    </submittedName>
</protein>
<gene>
    <name evidence="1" type="ORF">BDR25DRAFT_331930</name>
</gene>
<comment type="caution">
    <text evidence="1">The sequence shown here is derived from an EMBL/GenBank/DDBJ whole genome shotgun (WGS) entry which is preliminary data.</text>
</comment>
<keyword evidence="2" id="KW-1185">Reference proteome</keyword>
<dbReference type="Proteomes" id="UP000799755">
    <property type="component" value="Unassembled WGS sequence"/>
</dbReference>
<sequence>MAYKFAQTIVWTRTIKSGVTPTVTAISTTTYARTYYDLQVVSVFYPPNAVGDSDLQPTTTTGQTTDVFFYMPVVYTAPTTCSSSFEFTTTELVFIPSEVTDQVTATSKKTATTTGYGGGVTETWYLSQSAVPFTTSTEYYYTAYVSRCSKPYQYTYNSYYPSSTARSGGGNGGYSYTYCYGYGGCTSLKVWVIIIATLLPSLFVLGFIESYFWFRRLMTGQGCLRFGTISWICISLWVACFTRSQSARSKEDQKMLREQWKNMGGWTRFKLWWKWGFRHSYPVSLLGQYSRNTVGYLPAQTGQNGGIPPPNGGVPPNGGMPPMTGMPQGYVQQPYMQQPYSMQGVPQPYPPPGMMPYQQQPYQNPLMPGQQPYPSPSPVSQQSAEAEGKPAPTVSEVASTPQAALGEVSEVASTPRAAPAEVSEVASTPQAPVSEVESTPRGAVSEVGSPAPTQPSEVESKPPGGHPNPGT</sequence>
<organism evidence="1 2">
    <name type="scientific">Lindgomyces ingoldianus</name>
    <dbReference type="NCBI Taxonomy" id="673940"/>
    <lineage>
        <taxon>Eukaryota</taxon>
        <taxon>Fungi</taxon>
        <taxon>Dikarya</taxon>
        <taxon>Ascomycota</taxon>
        <taxon>Pezizomycotina</taxon>
        <taxon>Dothideomycetes</taxon>
        <taxon>Pleosporomycetidae</taxon>
        <taxon>Pleosporales</taxon>
        <taxon>Lindgomycetaceae</taxon>
        <taxon>Lindgomyces</taxon>
    </lineage>
</organism>
<accession>A0ACB6RB58</accession>
<proteinExistence type="predicted"/>
<evidence type="ECO:0000313" key="1">
    <source>
        <dbReference type="EMBL" id="KAF2475580.1"/>
    </source>
</evidence>
<name>A0ACB6RB58_9PLEO</name>
<reference evidence="1" key="1">
    <citation type="journal article" date="2020" name="Stud. Mycol.">
        <title>101 Dothideomycetes genomes: a test case for predicting lifestyles and emergence of pathogens.</title>
        <authorList>
            <person name="Haridas S."/>
            <person name="Albert R."/>
            <person name="Binder M."/>
            <person name="Bloem J."/>
            <person name="Labutti K."/>
            <person name="Salamov A."/>
            <person name="Andreopoulos B."/>
            <person name="Baker S."/>
            <person name="Barry K."/>
            <person name="Bills G."/>
            <person name="Bluhm B."/>
            <person name="Cannon C."/>
            <person name="Castanera R."/>
            <person name="Culley D."/>
            <person name="Daum C."/>
            <person name="Ezra D."/>
            <person name="Gonzalez J."/>
            <person name="Henrissat B."/>
            <person name="Kuo A."/>
            <person name="Liang C."/>
            <person name="Lipzen A."/>
            <person name="Lutzoni F."/>
            <person name="Magnuson J."/>
            <person name="Mondo S."/>
            <person name="Nolan M."/>
            <person name="Ohm R."/>
            <person name="Pangilinan J."/>
            <person name="Park H.-J."/>
            <person name="Ramirez L."/>
            <person name="Alfaro M."/>
            <person name="Sun H."/>
            <person name="Tritt A."/>
            <person name="Yoshinaga Y."/>
            <person name="Zwiers L.-H."/>
            <person name="Turgeon B."/>
            <person name="Goodwin S."/>
            <person name="Spatafora J."/>
            <person name="Crous P."/>
            <person name="Grigoriev I."/>
        </authorList>
    </citation>
    <scope>NUCLEOTIDE SEQUENCE</scope>
    <source>
        <strain evidence="1">ATCC 200398</strain>
    </source>
</reference>
<evidence type="ECO:0000313" key="2">
    <source>
        <dbReference type="Proteomes" id="UP000799755"/>
    </source>
</evidence>